<name>A0A8H4A7S5_GIGMA</name>
<keyword evidence="1" id="KW-0812">Transmembrane</keyword>
<accession>A0A8H4A7S5</accession>
<sequence>MSNICRKQSILFLSILNLLLTISLLTYGIIMPESIYVTDPNQPQIKVTLSQGVSTNTLEYPVSSTQTINWDGSNISEDPDISIQVYKIFPTIPEPTYLDVWPSPVTTKLSQKSYTFSIDPNLFSPNEWYVVRVSLVANDKVSALSDPFCVK</sequence>
<keyword evidence="1" id="KW-1133">Transmembrane helix</keyword>
<keyword evidence="1" id="KW-0472">Membrane</keyword>
<dbReference type="Proteomes" id="UP000439903">
    <property type="component" value="Unassembled WGS sequence"/>
</dbReference>
<evidence type="ECO:0000313" key="2">
    <source>
        <dbReference type="EMBL" id="KAF0452777.1"/>
    </source>
</evidence>
<reference evidence="2 3" key="1">
    <citation type="journal article" date="2019" name="Environ. Microbiol.">
        <title>At the nexus of three kingdoms: the genome of the mycorrhizal fungus Gigaspora margarita provides insights into plant, endobacterial and fungal interactions.</title>
        <authorList>
            <person name="Venice F."/>
            <person name="Ghignone S."/>
            <person name="Salvioli di Fossalunga A."/>
            <person name="Amselem J."/>
            <person name="Novero M."/>
            <person name="Xianan X."/>
            <person name="Sedzielewska Toro K."/>
            <person name="Morin E."/>
            <person name="Lipzen A."/>
            <person name="Grigoriev I.V."/>
            <person name="Henrissat B."/>
            <person name="Martin F.M."/>
            <person name="Bonfante P."/>
        </authorList>
    </citation>
    <scope>NUCLEOTIDE SEQUENCE [LARGE SCALE GENOMIC DNA]</scope>
    <source>
        <strain evidence="2 3">BEG34</strain>
    </source>
</reference>
<evidence type="ECO:0000256" key="1">
    <source>
        <dbReference type="SAM" id="Phobius"/>
    </source>
</evidence>
<organism evidence="2 3">
    <name type="scientific">Gigaspora margarita</name>
    <dbReference type="NCBI Taxonomy" id="4874"/>
    <lineage>
        <taxon>Eukaryota</taxon>
        <taxon>Fungi</taxon>
        <taxon>Fungi incertae sedis</taxon>
        <taxon>Mucoromycota</taxon>
        <taxon>Glomeromycotina</taxon>
        <taxon>Glomeromycetes</taxon>
        <taxon>Diversisporales</taxon>
        <taxon>Gigasporaceae</taxon>
        <taxon>Gigaspora</taxon>
    </lineage>
</organism>
<keyword evidence="3" id="KW-1185">Reference proteome</keyword>
<feature type="transmembrane region" description="Helical" evidence="1">
    <location>
        <begin position="12"/>
        <end position="30"/>
    </location>
</feature>
<dbReference type="OrthoDB" id="2343125at2759"/>
<proteinExistence type="predicted"/>
<protein>
    <submittedName>
        <fullName evidence="2">Uncharacterized protein</fullName>
    </submittedName>
</protein>
<comment type="caution">
    <text evidence="2">The sequence shown here is derived from an EMBL/GenBank/DDBJ whole genome shotgun (WGS) entry which is preliminary data.</text>
</comment>
<dbReference type="AlphaFoldDB" id="A0A8H4A7S5"/>
<gene>
    <name evidence="2" type="ORF">F8M41_001865</name>
</gene>
<evidence type="ECO:0000313" key="3">
    <source>
        <dbReference type="Proteomes" id="UP000439903"/>
    </source>
</evidence>
<dbReference type="EMBL" id="WTPW01001153">
    <property type="protein sequence ID" value="KAF0452777.1"/>
    <property type="molecule type" value="Genomic_DNA"/>
</dbReference>